<dbReference type="GO" id="GO:0005886">
    <property type="term" value="C:plasma membrane"/>
    <property type="evidence" value="ECO:0007669"/>
    <property type="project" value="TreeGrafter"/>
</dbReference>
<dbReference type="GO" id="GO:0055091">
    <property type="term" value="P:phospholipid homeostasis"/>
    <property type="evidence" value="ECO:0007669"/>
    <property type="project" value="TreeGrafter"/>
</dbReference>
<feature type="transmembrane region" description="Helical" evidence="6">
    <location>
        <begin position="50"/>
        <end position="68"/>
    </location>
</feature>
<dbReference type="PANTHER" id="PTHR13439:SF4">
    <property type="entry name" value="TLC DOMAIN-CONTAINING PROTEIN"/>
    <property type="match status" value="1"/>
</dbReference>
<keyword evidence="3 6" id="KW-1133">Transmembrane helix</keyword>
<evidence type="ECO:0000256" key="2">
    <source>
        <dbReference type="ARBA" id="ARBA00022692"/>
    </source>
</evidence>
<dbReference type="InterPro" id="IPR050846">
    <property type="entry name" value="TLCD"/>
</dbReference>
<keyword evidence="4 5" id="KW-0472">Membrane</keyword>
<evidence type="ECO:0000259" key="7">
    <source>
        <dbReference type="PROSITE" id="PS50922"/>
    </source>
</evidence>
<dbReference type="OrthoDB" id="10266980at2759"/>
<dbReference type="PANTHER" id="PTHR13439">
    <property type="entry name" value="CT120 PROTEIN"/>
    <property type="match status" value="1"/>
</dbReference>
<dbReference type="Pfam" id="PF03798">
    <property type="entry name" value="TRAM_LAG1_CLN8"/>
    <property type="match status" value="1"/>
</dbReference>
<name>A0A4U8UWH4_STECR</name>
<reference evidence="8 9" key="1">
    <citation type="journal article" date="2015" name="Genome Biol.">
        <title>Comparative genomics of Steinernema reveals deeply conserved gene regulatory networks.</title>
        <authorList>
            <person name="Dillman A.R."/>
            <person name="Macchietto M."/>
            <person name="Porter C.F."/>
            <person name="Rogers A."/>
            <person name="Williams B."/>
            <person name="Antoshechkin I."/>
            <person name="Lee M.M."/>
            <person name="Goodwin Z."/>
            <person name="Lu X."/>
            <person name="Lewis E.E."/>
            <person name="Goodrich-Blair H."/>
            <person name="Stock S.P."/>
            <person name="Adams B.J."/>
            <person name="Sternberg P.W."/>
            <person name="Mortazavi A."/>
        </authorList>
    </citation>
    <scope>NUCLEOTIDE SEQUENCE [LARGE SCALE GENOMIC DNA]</scope>
    <source>
        <strain evidence="8 9">ALL</strain>
    </source>
</reference>
<reference evidence="8 9" key="2">
    <citation type="journal article" date="2019" name="G3 (Bethesda)">
        <title>Hybrid Assembly of the Genome of the Entomopathogenic Nematode Steinernema carpocapsae Identifies the X-Chromosome.</title>
        <authorList>
            <person name="Serra L."/>
            <person name="Macchietto M."/>
            <person name="Macias-Munoz A."/>
            <person name="McGill C.J."/>
            <person name="Rodriguez I.M."/>
            <person name="Rodriguez B."/>
            <person name="Murad R."/>
            <person name="Mortazavi A."/>
        </authorList>
    </citation>
    <scope>NUCLEOTIDE SEQUENCE [LARGE SCALE GENOMIC DNA]</scope>
    <source>
        <strain evidence="8 9">ALL</strain>
    </source>
</reference>
<keyword evidence="9" id="KW-1185">Reference proteome</keyword>
<comment type="subcellular location">
    <subcellularLocation>
        <location evidence="1">Membrane</location>
        <topology evidence="1">Multi-pass membrane protein</topology>
    </subcellularLocation>
</comment>
<evidence type="ECO:0000256" key="6">
    <source>
        <dbReference type="SAM" id="Phobius"/>
    </source>
</evidence>
<dbReference type="PROSITE" id="PS50922">
    <property type="entry name" value="TLC"/>
    <property type="match status" value="1"/>
</dbReference>
<sequence length="306" mass="35338">MEALRSNPEPLRDYPSNSADANAFEGQDYGPQSGAELRLPPWSRLNTSEVLVPLSCYFCFFQLLGLFVRKFAWTNYCGFRQYRLRNLTVCVIHSTITGCWALAFLFLRPEVMFDHVIHWVDPVAVHLPMISIGYFAYDTTDMLRHEISKWTIELLIHHIFSIFALASAVLPQKFIPYAHWALIMEFNSIFLHIRSVMQLSGEAKKNSKGYSMSKLLNTVTFVFCRFLVQGWQLQWAWHNYHSMHAYYALIALAGGFFFLVINSVLFIRILAADGWFGEKAKQRAAIGRDSQCSDQMHKLDVKSKKE</sequence>
<gene>
    <name evidence="8" type="ORF">L596_004606</name>
</gene>
<dbReference type="STRING" id="34508.A0A4U8UWH4"/>
<evidence type="ECO:0000256" key="3">
    <source>
        <dbReference type="ARBA" id="ARBA00022989"/>
    </source>
</evidence>
<evidence type="ECO:0000256" key="4">
    <source>
        <dbReference type="ARBA" id="ARBA00023136"/>
    </source>
</evidence>
<dbReference type="GO" id="GO:0007009">
    <property type="term" value="P:plasma membrane organization"/>
    <property type="evidence" value="ECO:0007669"/>
    <property type="project" value="TreeGrafter"/>
</dbReference>
<dbReference type="EMBL" id="AZBU02000001">
    <property type="protein sequence ID" value="TMS37731.1"/>
    <property type="molecule type" value="Genomic_DNA"/>
</dbReference>
<feature type="transmembrane region" description="Helical" evidence="6">
    <location>
        <begin position="150"/>
        <end position="171"/>
    </location>
</feature>
<evidence type="ECO:0000313" key="9">
    <source>
        <dbReference type="Proteomes" id="UP000298663"/>
    </source>
</evidence>
<dbReference type="AlphaFoldDB" id="A0A4U8UWH4"/>
<evidence type="ECO:0000313" key="8">
    <source>
        <dbReference type="EMBL" id="TMS37731.1"/>
    </source>
</evidence>
<proteinExistence type="predicted"/>
<dbReference type="InterPro" id="IPR006634">
    <property type="entry name" value="TLC-dom"/>
</dbReference>
<dbReference type="EMBL" id="CM016762">
    <property type="protein sequence ID" value="TMS37731.1"/>
    <property type="molecule type" value="Genomic_DNA"/>
</dbReference>
<protein>
    <recommendedName>
        <fullName evidence="7">TLC domain-containing protein</fullName>
    </recommendedName>
</protein>
<organism evidence="8 9">
    <name type="scientific">Steinernema carpocapsae</name>
    <name type="common">Entomopathogenic nematode</name>
    <dbReference type="NCBI Taxonomy" id="34508"/>
    <lineage>
        <taxon>Eukaryota</taxon>
        <taxon>Metazoa</taxon>
        <taxon>Ecdysozoa</taxon>
        <taxon>Nematoda</taxon>
        <taxon>Chromadorea</taxon>
        <taxon>Rhabditida</taxon>
        <taxon>Tylenchina</taxon>
        <taxon>Panagrolaimomorpha</taxon>
        <taxon>Strongyloidoidea</taxon>
        <taxon>Steinernematidae</taxon>
        <taxon>Steinernema</taxon>
    </lineage>
</organism>
<feature type="transmembrane region" description="Helical" evidence="6">
    <location>
        <begin position="245"/>
        <end position="271"/>
    </location>
</feature>
<feature type="transmembrane region" description="Helical" evidence="6">
    <location>
        <begin position="89"/>
        <end position="107"/>
    </location>
</feature>
<keyword evidence="2 5" id="KW-0812">Transmembrane</keyword>
<evidence type="ECO:0000256" key="1">
    <source>
        <dbReference type="ARBA" id="ARBA00004141"/>
    </source>
</evidence>
<accession>A0A4U8UWH4</accession>
<evidence type="ECO:0000256" key="5">
    <source>
        <dbReference type="PROSITE-ProRule" id="PRU00205"/>
    </source>
</evidence>
<feature type="domain" description="TLC" evidence="7">
    <location>
        <begin position="79"/>
        <end position="270"/>
    </location>
</feature>
<dbReference type="SMART" id="SM00724">
    <property type="entry name" value="TLC"/>
    <property type="match status" value="1"/>
</dbReference>
<dbReference type="GO" id="GO:0097035">
    <property type="term" value="P:regulation of membrane lipid distribution"/>
    <property type="evidence" value="ECO:0007669"/>
    <property type="project" value="TreeGrafter"/>
</dbReference>
<dbReference type="Proteomes" id="UP000298663">
    <property type="component" value="Chromosome X"/>
</dbReference>
<feature type="transmembrane region" description="Helical" evidence="6">
    <location>
        <begin position="119"/>
        <end position="138"/>
    </location>
</feature>
<dbReference type="GO" id="GO:0071709">
    <property type="term" value="P:membrane assembly"/>
    <property type="evidence" value="ECO:0007669"/>
    <property type="project" value="TreeGrafter"/>
</dbReference>
<comment type="caution">
    <text evidence="8">The sequence shown here is derived from an EMBL/GenBank/DDBJ whole genome shotgun (WGS) entry which is preliminary data.</text>
</comment>